<organism evidence="2 3">
    <name type="scientific">Solanum tuberosum</name>
    <name type="common">Potato</name>
    <dbReference type="NCBI Taxonomy" id="4113"/>
    <lineage>
        <taxon>Eukaryota</taxon>
        <taxon>Viridiplantae</taxon>
        <taxon>Streptophyta</taxon>
        <taxon>Embryophyta</taxon>
        <taxon>Tracheophyta</taxon>
        <taxon>Spermatophyta</taxon>
        <taxon>Magnoliopsida</taxon>
        <taxon>eudicotyledons</taxon>
        <taxon>Gunneridae</taxon>
        <taxon>Pentapetalae</taxon>
        <taxon>asterids</taxon>
        <taxon>lamiids</taxon>
        <taxon>Solanales</taxon>
        <taxon>Solanaceae</taxon>
        <taxon>Solanoideae</taxon>
        <taxon>Solaneae</taxon>
        <taxon>Solanum</taxon>
    </lineage>
</organism>
<dbReference type="Proteomes" id="UP000826656">
    <property type="component" value="Unassembled WGS sequence"/>
</dbReference>
<evidence type="ECO:0000313" key="3">
    <source>
        <dbReference type="Proteomes" id="UP000826656"/>
    </source>
</evidence>
<gene>
    <name evidence="2" type="ORF">KY290_031239</name>
</gene>
<reference evidence="2 3" key="1">
    <citation type="journal article" date="2021" name="bioRxiv">
        <title>Chromosome-scale and haplotype-resolved genome assembly of a tetraploid potato cultivar.</title>
        <authorList>
            <person name="Sun H."/>
            <person name="Jiao W.-B."/>
            <person name="Krause K."/>
            <person name="Campoy J.A."/>
            <person name="Goel M."/>
            <person name="Folz-Donahue K."/>
            <person name="Kukat C."/>
            <person name="Huettel B."/>
            <person name="Schneeberger K."/>
        </authorList>
    </citation>
    <scope>NUCLEOTIDE SEQUENCE [LARGE SCALE GENOMIC DNA]</scope>
    <source>
        <strain evidence="2">SolTubOtavaFocal</strain>
        <tissue evidence="2">Leaves</tissue>
    </source>
</reference>
<keyword evidence="3" id="KW-1185">Reference proteome</keyword>
<evidence type="ECO:0000313" key="2">
    <source>
        <dbReference type="EMBL" id="KAH0743246.1"/>
    </source>
</evidence>
<dbReference type="EMBL" id="JAIVGD010000023">
    <property type="protein sequence ID" value="KAH0743246.1"/>
    <property type="molecule type" value="Genomic_DNA"/>
</dbReference>
<proteinExistence type="predicted"/>
<evidence type="ECO:0000259" key="1">
    <source>
        <dbReference type="Pfam" id="PF20167"/>
    </source>
</evidence>
<accession>A0ABQ7U8J5</accession>
<sequence length="233" mass="26439">MIPTSRSSLCNHNTIAEPCKENEHWVREFYAKLMETDKASRLVAIRGKVVNYGLEVINQVYGLLNYDIKYLARLKAISRNNNPWAMTKLGILCSYMTTEASTWMSIVCNSISPSVNIRTILMLQAQIVACVLDNVLVNIGHLIVNEFREFKMCDNPSLVIPFLITKLCKQTVVEVLLGNTWIEPNNQIFPIMMRGKGSALKSRRRKIDSDKSVHADYDNPIPPNLGSFQVFSK</sequence>
<protein>
    <recommendedName>
        <fullName evidence="1">Putative plant transposon protein domain-containing protein</fullName>
    </recommendedName>
</protein>
<dbReference type="InterPro" id="IPR046796">
    <property type="entry name" value="Transposase_32_dom"/>
</dbReference>
<feature type="domain" description="Putative plant transposon protein" evidence="1">
    <location>
        <begin position="14"/>
        <end position="173"/>
    </location>
</feature>
<dbReference type="Pfam" id="PF20167">
    <property type="entry name" value="Transposase_32"/>
    <property type="match status" value="1"/>
</dbReference>
<comment type="caution">
    <text evidence="2">The sequence shown here is derived from an EMBL/GenBank/DDBJ whole genome shotgun (WGS) entry which is preliminary data.</text>
</comment>
<name>A0ABQ7U8J5_SOLTU</name>